<keyword evidence="2" id="KW-1185">Reference proteome</keyword>
<name>A0A8T3B6Z4_DENNO</name>
<dbReference type="InterPro" id="IPR025886">
    <property type="entry name" value="PP2-like"/>
</dbReference>
<comment type="caution">
    <text evidence="1">The sequence shown here is derived from an EMBL/GenBank/DDBJ whole genome shotgun (WGS) entry which is preliminary data.</text>
</comment>
<sequence length="400" mass="46000">MLSLFLLLKASPPPLPPKDDDGLCRVDPVPKWENDTWRIKPRALEIIWGGDPRYWNLSAGEGPAELLQVSWLEVTGQINLSRFLKKGKEYMVKFRVELRPDSFGWGNCPVYFMVKVGEQTRLWKKAYLNLKSYGQVFDVPINQNLTFRVPESCSSEDKLMFGMGRLGLGGFLDFGLGKPSAQDDFLYRKYKSLQTSLDNITNCTGNRNQAAAMTSGEIHGPHWTGEHNYEYFTNVNGVYHISAKALRIVWGNDPRFWEWIKLSKDESCFEIGAELIQVNWMEVTGSLNLEKFQLDPLKTYEIFYVIKFNADAFGWRSSPITFEVSTPEGKKSRNERYLEHYTKENKNWNEIYGGEFSLASSNLMGKIEFGMKEVKTEWWKGGIVLEGVKIRPKLLIANHN</sequence>
<dbReference type="OrthoDB" id="2107747at2759"/>
<dbReference type="SMR" id="A0A8T3B6Z4"/>
<dbReference type="Proteomes" id="UP000829196">
    <property type="component" value="Unassembled WGS sequence"/>
</dbReference>
<organism evidence="1 2">
    <name type="scientific">Dendrobium nobile</name>
    <name type="common">Orchid</name>
    <dbReference type="NCBI Taxonomy" id="94219"/>
    <lineage>
        <taxon>Eukaryota</taxon>
        <taxon>Viridiplantae</taxon>
        <taxon>Streptophyta</taxon>
        <taxon>Embryophyta</taxon>
        <taxon>Tracheophyta</taxon>
        <taxon>Spermatophyta</taxon>
        <taxon>Magnoliopsida</taxon>
        <taxon>Liliopsida</taxon>
        <taxon>Asparagales</taxon>
        <taxon>Orchidaceae</taxon>
        <taxon>Epidendroideae</taxon>
        <taxon>Malaxideae</taxon>
        <taxon>Dendrobiinae</taxon>
        <taxon>Dendrobium</taxon>
    </lineage>
</organism>
<evidence type="ECO:0000313" key="1">
    <source>
        <dbReference type="EMBL" id="KAI0507240.1"/>
    </source>
</evidence>
<dbReference type="PANTHER" id="PTHR48478">
    <property type="entry name" value="LECTIN-LIKE"/>
    <property type="match status" value="1"/>
</dbReference>
<dbReference type="GO" id="GO:0030246">
    <property type="term" value="F:carbohydrate binding"/>
    <property type="evidence" value="ECO:0007669"/>
    <property type="project" value="InterPro"/>
</dbReference>
<dbReference type="AlphaFoldDB" id="A0A8T3B6Z4"/>
<dbReference type="PANTHER" id="PTHR48478:SF1">
    <property type="entry name" value="LECTIN-LIKE"/>
    <property type="match status" value="1"/>
</dbReference>
<dbReference type="Pfam" id="PF14299">
    <property type="entry name" value="PP2"/>
    <property type="match status" value="2"/>
</dbReference>
<accession>A0A8T3B6Z4</accession>
<gene>
    <name evidence="1" type="ORF">KFK09_013362</name>
</gene>
<protein>
    <submittedName>
        <fullName evidence="1">Uncharacterized protein</fullName>
    </submittedName>
</protein>
<evidence type="ECO:0000313" key="2">
    <source>
        <dbReference type="Proteomes" id="UP000829196"/>
    </source>
</evidence>
<dbReference type="EMBL" id="JAGYWB010000010">
    <property type="protein sequence ID" value="KAI0507240.1"/>
    <property type="molecule type" value="Genomic_DNA"/>
</dbReference>
<proteinExistence type="predicted"/>
<reference evidence="1" key="1">
    <citation type="journal article" date="2022" name="Front. Genet.">
        <title>Chromosome-Scale Assembly of the Dendrobium nobile Genome Provides Insights Into the Molecular Mechanism of the Biosynthesis of the Medicinal Active Ingredient of Dendrobium.</title>
        <authorList>
            <person name="Xu Q."/>
            <person name="Niu S.-C."/>
            <person name="Li K.-L."/>
            <person name="Zheng P.-J."/>
            <person name="Zhang X.-J."/>
            <person name="Jia Y."/>
            <person name="Liu Y."/>
            <person name="Niu Y.-X."/>
            <person name="Yu L.-H."/>
            <person name="Chen D.-F."/>
            <person name="Zhang G.-Q."/>
        </authorList>
    </citation>
    <scope>NUCLEOTIDE SEQUENCE</scope>
    <source>
        <tissue evidence="1">Leaf</tissue>
    </source>
</reference>
<dbReference type="InterPro" id="IPR052147">
    <property type="entry name" value="PP2-like/Lectin"/>
</dbReference>